<dbReference type="PANTHER" id="PTHR33473:SF13">
    <property type="entry name" value="ATP-DEPENDENT CLP PROTEASE ADAPTER PROTEIN CLPS2, CHLOROPLASTIC"/>
    <property type="match status" value="1"/>
</dbReference>
<dbReference type="Gene3D" id="3.30.1390.10">
    <property type="match status" value="1"/>
</dbReference>
<reference evidence="2" key="1">
    <citation type="journal article" date="2013" name="Science">
        <title>The Amborella genome and the evolution of flowering plants.</title>
        <authorList>
            <consortium name="Amborella Genome Project"/>
        </authorList>
    </citation>
    <scope>NUCLEOTIDE SEQUENCE [LARGE SCALE GENOMIC DNA]</scope>
</reference>
<dbReference type="OrthoDB" id="2015242at2759"/>
<accession>W1PNX1</accession>
<sequence>MALNNVPVPVSFVSYSKTSFTRTPTSVFPLLVEKSPKTFAAMKISGRFGSSKGGAVLLERPTFDQSQFDPSLSVEEGGEMGRLCDKKGPGSGDSYRVLLLDHERHTEKQVETVLPKVVPSVTPVDARRCFHESRQTGAGLVTVTVKEHAEHYSQMMIRSGLRSAIEPDSNVI</sequence>
<dbReference type="Proteomes" id="UP000017836">
    <property type="component" value="Unassembled WGS sequence"/>
</dbReference>
<dbReference type="EMBL" id="KI392980">
    <property type="protein sequence ID" value="ERN09509.1"/>
    <property type="molecule type" value="Genomic_DNA"/>
</dbReference>
<keyword evidence="2" id="KW-1185">Reference proteome</keyword>
<dbReference type="STRING" id="13333.W1PNX1"/>
<proteinExistence type="predicted"/>
<organism evidence="1 2">
    <name type="scientific">Amborella trichopoda</name>
    <dbReference type="NCBI Taxonomy" id="13333"/>
    <lineage>
        <taxon>Eukaryota</taxon>
        <taxon>Viridiplantae</taxon>
        <taxon>Streptophyta</taxon>
        <taxon>Embryophyta</taxon>
        <taxon>Tracheophyta</taxon>
        <taxon>Spermatophyta</taxon>
        <taxon>Magnoliopsida</taxon>
        <taxon>Amborellales</taxon>
        <taxon>Amborellaceae</taxon>
        <taxon>Amborella</taxon>
    </lineage>
</organism>
<protein>
    <submittedName>
        <fullName evidence="1">Uncharacterized protein</fullName>
    </submittedName>
</protein>
<dbReference type="SUPFAM" id="SSF54736">
    <property type="entry name" value="ClpS-like"/>
    <property type="match status" value="1"/>
</dbReference>
<dbReference type="eggNOG" id="ENOG502RZQE">
    <property type="taxonomic scope" value="Eukaryota"/>
</dbReference>
<evidence type="ECO:0000313" key="1">
    <source>
        <dbReference type="EMBL" id="ERN09509.1"/>
    </source>
</evidence>
<dbReference type="InterPro" id="IPR014719">
    <property type="entry name" value="Ribosomal_bL12_C/ClpS-like"/>
</dbReference>
<dbReference type="InterPro" id="IPR022935">
    <property type="entry name" value="ClpS"/>
</dbReference>
<gene>
    <name evidence="1" type="ORF">AMTR_s00029p00123220</name>
</gene>
<dbReference type="Gramene" id="ERN09509">
    <property type="protein sequence ID" value="ERN09509"/>
    <property type="gene ID" value="AMTR_s00029p00123220"/>
</dbReference>
<dbReference type="GO" id="GO:0006508">
    <property type="term" value="P:proteolysis"/>
    <property type="evidence" value="ECO:0007669"/>
    <property type="project" value="InterPro"/>
</dbReference>
<dbReference type="PANTHER" id="PTHR33473">
    <property type="entry name" value="ATP-DEPENDENT CLP PROTEASE ADAPTER PROTEIN CLPS1, CHLOROPLASTIC"/>
    <property type="match status" value="1"/>
</dbReference>
<evidence type="ECO:0000313" key="2">
    <source>
        <dbReference type="Proteomes" id="UP000017836"/>
    </source>
</evidence>
<dbReference type="AlphaFoldDB" id="W1PNX1"/>
<dbReference type="HOGENOM" id="CLU_129557_0_0_1"/>
<dbReference type="OMA" id="KHERFTG"/>
<dbReference type="KEGG" id="atr:18437662"/>
<name>W1PNX1_AMBTC</name>